<comment type="function">
    <text evidence="8">Zinc phosphodiesterase, which displays some tRNA 3'-processing endonuclease activity. Probably involved in tRNA maturation, by removing a 3'-trailer from precursor tRNA.</text>
</comment>
<feature type="binding site" evidence="8">
    <location>
        <position position="66"/>
    </location>
    <ligand>
        <name>Zn(2+)</name>
        <dbReference type="ChEBI" id="CHEBI:29105"/>
        <label>1</label>
        <note>catalytic</note>
    </ligand>
</feature>
<dbReference type="GO" id="GO:0042781">
    <property type="term" value="F:3'-tRNA processing endoribonuclease activity"/>
    <property type="evidence" value="ECO:0007669"/>
    <property type="project" value="UniProtKB-UniRule"/>
</dbReference>
<feature type="binding site" evidence="8">
    <location>
        <position position="141"/>
    </location>
    <ligand>
        <name>Zn(2+)</name>
        <dbReference type="ChEBI" id="CHEBI:29105"/>
        <label>1</label>
        <note>catalytic</note>
    </ligand>
</feature>
<feature type="binding site" evidence="8">
    <location>
        <position position="211"/>
    </location>
    <ligand>
        <name>Zn(2+)</name>
        <dbReference type="ChEBI" id="CHEBI:29105"/>
        <label>1</label>
        <note>catalytic</note>
    </ligand>
</feature>
<dbReference type="HAMAP" id="MF_01818">
    <property type="entry name" value="RNase_Z_BN"/>
    <property type="match status" value="1"/>
</dbReference>
<feature type="binding site" evidence="8">
    <location>
        <position position="64"/>
    </location>
    <ligand>
        <name>Zn(2+)</name>
        <dbReference type="ChEBI" id="CHEBI:29105"/>
        <label>1</label>
        <note>catalytic</note>
    </ligand>
</feature>
<dbReference type="PANTHER" id="PTHR46018:SF2">
    <property type="entry name" value="ZINC PHOSPHODIESTERASE ELAC PROTEIN 1"/>
    <property type="match status" value="1"/>
</dbReference>
<evidence type="ECO:0000256" key="8">
    <source>
        <dbReference type="HAMAP-Rule" id="MF_01818"/>
    </source>
</evidence>
<proteinExistence type="inferred from homology"/>
<feature type="active site" description="Proton acceptor" evidence="8">
    <location>
        <position position="68"/>
    </location>
</feature>
<dbReference type="NCBIfam" id="NF000801">
    <property type="entry name" value="PRK00055.1-3"/>
    <property type="match status" value="1"/>
</dbReference>
<comment type="catalytic activity">
    <reaction evidence="8">
        <text>Endonucleolytic cleavage of RNA, removing extra 3' nucleotides from tRNA precursor, generating 3' termini of tRNAs. A 3'-hydroxy group is left at the tRNA terminus and a 5'-phosphoryl group is left at the trailer molecule.</text>
        <dbReference type="EC" id="3.1.26.11"/>
    </reaction>
</comment>
<sequence>MPVDLLFLGTSSGTPTRARNVSALALLEETGKAWYLIDCGEGTQHRLLRTPLSLHDLRAICITHVHGDHCYGLPGLLASAGMMGRKAPLTIIAPQGIETWVRATLSMSQSWLSYELDFHAVETLDEWRSPNMRIEATELSHRVPCYGYSFSEARPDPRLDIERLEHDGVPRGPLWGQLARGFDTEHEGRVLRSHDYLSFSRSPRRIVVGGDNDRPDLLAEACRDAQLLVHEATYTEAVANDARNDFGHSTAATVARFAQAVGLPNLVLTHFSARYQKHVGRGHSIEDLRAEAAALYAGQLLLAEDYLRLHLGKDGLLTVVEPPSTSRPPRRDGESRA</sequence>
<dbReference type="CDD" id="cd07717">
    <property type="entry name" value="RNaseZ_ZiPD-like_MBL-fold"/>
    <property type="match status" value="1"/>
</dbReference>
<keyword evidence="6 8" id="KW-0378">Hydrolase</keyword>
<evidence type="ECO:0000256" key="5">
    <source>
        <dbReference type="ARBA" id="ARBA00022759"/>
    </source>
</evidence>
<feature type="binding site" evidence="8">
    <location>
        <position position="69"/>
    </location>
    <ligand>
        <name>Zn(2+)</name>
        <dbReference type="ChEBI" id="CHEBI:29105"/>
        <label>2</label>
        <note>catalytic</note>
    </ligand>
</feature>
<dbReference type="EC" id="3.1.26.11" evidence="8"/>
<evidence type="ECO:0000256" key="7">
    <source>
        <dbReference type="ARBA" id="ARBA00022833"/>
    </source>
</evidence>
<keyword evidence="2 8" id="KW-0819">tRNA processing</keyword>
<keyword evidence="7 8" id="KW-0862">Zinc</keyword>
<evidence type="ECO:0000256" key="4">
    <source>
        <dbReference type="ARBA" id="ARBA00022723"/>
    </source>
</evidence>
<dbReference type="InterPro" id="IPR013471">
    <property type="entry name" value="RNase_Z/BN"/>
</dbReference>
<gene>
    <name evidence="8" type="primary">rnz</name>
    <name evidence="9" type="ORF">G7024_06145</name>
</gene>
<accession>A0AA40V5P9</accession>
<dbReference type="SUPFAM" id="SSF56281">
    <property type="entry name" value="Metallo-hydrolase/oxidoreductase"/>
    <property type="match status" value="1"/>
</dbReference>
<evidence type="ECO:0000313" key="10">
    <source>
        <dbReference type="Proteomes" id="UP001138621"/>
    </source>
</evidence>
<feature type="binding site" evidence="8">
    <location>
        <position position="68"/>
    </location>
    <ligand>
        <name>Zn(2+)</name>
        <dbReference type="ChEBI" id="CHEBI:29105"/>
        <label>2</label>
        <note>catalytic</note>
    </ligand>
</feature>
<dbReference type="InterPro" id="IPR036866">
    <property type="entry name" value="RibonucZ/Hydroxyglut_hydro"/>
</dbReference>
<feature type="binding site" evidence="8">
    <location>
        <position position="211"/>
    </location>
    <ligand>
        <name>Zn(2+)</name>
        <dbReference type="ChEBI" id="CHEBI:29105"/>
        <label>2</label>
        <note>catalytic</note>
    </ligand>
</feature>
<dbReference type="Proteomes" id="UP001138621">
    <property type="component" value="Unassembled WGS sequence"/>
</dbReference>
<dbReference type="EMBL" id="JAAMRD010000004">
    <property type="protein sequence ID" value="MBA1303986.1"/>
    <property type="molecule type" value="Genomic_DNA"/>
</dbReference>
<dbReference type="Pfam" id="PF23023">
    <property type="entry name" value="Anti-Pycsar_Apyc1"/>
    <property type="match status" value="1"/>
</dbReference>
<dbReference type="GO" id="GO:0008270">
    <property type="term" value="F:zinc ion binding"/>
    <property type="evidence" value="ECO:0007669"/>
    <property type="project" value="UniProtKB-UniRule"/>
</dbReference>
<evidence type="ECO:0000256" key="2">
    <source>
        <dbReference type="ARBA" id="ARBA00022694"/>
    </source>
</evidence>
<organism evidence="9 10">
    <name type="scientific">Stutzerimonas stutzeri</name>
    <name type="common">Pseudomonas stutzeri</name>
    <dbReference type="NCBI Taxonomy" id="316"/>
    <lineage>
        <taxon>Bacteria</taxon>
        <taxon>Pseudomonadati</taxon>
        <taxon>Pseudomonadota</taxon>
        <taxon>Gammaproteobacteria</taxon>
        <taxon>Pseudomonadales</taxon>
        <taxon>Pseudomonadaceae</taxon>
        <taxon>Stutzerimonas</taxon>
    </lineage>
</organism>
<comment type="caution">
    <text evidence="9">The sequence shown here is derived from an EMBL/GenBank/DDBJ whole genome shotgun (WGS) entry which is preliminary data.</text>
</comment>
<dbReference type="Gene3D" id="3.60.15.10">
    <property type="entry name" value="Ribonuclease Z/Hydroxyacylglutathione hydrolase-like"/>
    <property type="match status" value="1"/>
</dbReference>
<keyword evidence="3 8" id="KW-0540">Nuclease</keyword>
<dbReference type="AlphaFoldDB" id="A0AA40V5P9"/>
<comment type="cofactor">
    <cofactor evidence="8">
        <name>Zn(2+)</name>
        <dbReference type="ChEBI" id="CHEBI:29105"/>
    </cofactor>
    <text evidence="8">Binds 2 Zn(2+) ions.</text>
</comment>
<dbReference type="PANTHER" id="PTHR46018">
    <property type="entry name" value="ZINC PHOSPHODIESTERASE ELAC PROTEIN 1"/>
    <property type="match status" value="1"/>
</dbReference>
<evidence type="ECO:0000313" key="9">
    <source>
        <dbReference type="EMBL" id="MBA1303986.1"/>
    </source>
</evidence>
<keyword evidence="5 8" id="KW-0255">Endonuclease</keyword>
<keyword evidence="4 8" id="KW-0479">Metal-binding</keyword>
<evidence type="ECO:0000256" key="6">
    <source>
        <dbReference type="ARBA" id="ARBA00022801"/>
    </source>
</evidence>
<evidence type="ECO:0000256" key="3">
    <source>
        <dbReference type="ARBA" id="ARBA00022722"/>
    </source>
</evidence>
<evidence type="ECO:0000256" key="1">
    <source>
        <dbReference type="ARBA" id="ARBA00011738"/>
    </source>
</evidence>
<protein>
    <recommendedName>
        <fullName evidence="8">Ribonuclease Z</fullName>
        <shortName evidence="8">RNase Z</shortName>
        <ecNumber evidence="8">3.1.26.11</ecNumber>
    </recommendedName>
    <alternativeName>
        <fullName evidence="8">tRNA 3 endonuclease</fullName>
    </alternativeName>
    <alternativeName>
        <fullName evidence="8">tRNase Z</fullName>
    </alternativeName>
</protein>
<reference evidence="9" key="1">
    <citation type="submission" date="2020-02" db="EMBL/GenBank/DDBJ databases">
        <title>Synteny-based analysis reveals conserved mechanism for high triclosan tolerance in Pseudomonas, as well as instances of horizontal transfer.</title>
        <authorList>
            <person name="Mcfarland A.G."/>
            <person name="Bertucci H.K."/>
            <person name="Litmann E."/>
            <person name="Shen J."/>
            <person name="Huttenhower C."/>
            <person name="Hartmann E.M."/>
        </authorList>
    </citation>
    <scope>NUCLEOTIDE SEQUENCE</scope>
    <source>
        <strain evidence="9">109A1</strain>
    </source>
</reference>
<comment type="subunit">
    <text evidence="1 8">Homodimer.</text>
</comment>
<feature type="binding site" evidence="8">
    <location>
        <position position="270"/>
    </location>
    <ligand>
        <name>Zn(2+)</name>
        <dbReference type="ChEBI" id="CHEBI:29105"/>
        <label>2</label>
        <note>catalytic</note>
    </ligand>
</feature>
<name>A0AA40V5P9_STUST</name>
<comment type="similarity">
    <text evidence="8">Belongs to the RNase Z family.</text>
</comment>